<dbReference type="Proteomes" id="UP001396334">
    <property type="component" value="Unassembled WGS sequence"/>
</dbReference>
<sequence>MEKVSSTEKATSSSSPSNSANLVNRIGYHNPTWGGDEDVDEKATIYISYVRKLPGNRFILALYKASDTDTMTRNVDLAQMSDTDSGRCWGSPPLL</sequence>
<evidence type="ECO:0000313" key="2">
    <source>
        <dbReference type="EMBL" id="KAK8478282.1"/>
    </source>
</evidence>
<accession>A0ABR1ZDC3</accession>
<evidence type="ECO:0000256" key="1">
    <source>
        <dbReference type="SAM" id="MobiDB-lite"/>
    </source>
</evidence>
<proteinExistence type="predicted"/>
<name>A0ABR1ZDC3_9ROSI</name>
<keyword evidence="3" id="KW-1185">Reference proteome</keyword>
<gene>
    <name evidence="2" type="ORF">V6N11_021474</name>
</gene>
<dbReference type="EMBL" id="JBBPBN010001424">
    <property type="protein sequence ID" value="KAK8478282.1"/>
    <property type="molecule type" value="Genomic_DNA"/>
</dbReference>
<protein>
    <submittedName>
        <fullName evidence="2">Uncharacterized protein</fullName>
    </submittedName>
</protein>
<feature type="compositionally biased region" description="Low complexity" evidence="1">
    <location>
        <begin position="7"/>
        <end position="21"/>
    </location>
</feature>
<comment type="caution">
    <text evidence="2">The sequence shown here is derived from an EMBL/GenBank/DDBJ whole genome shotgun (WGS) entry which is preliminary data.</text>
</comment>
<organism evidence="2 3">
    <name type="scientific">Hibiscus sabdariffa</name>
    <name type="common">roselle</name>
    <dbReference type="NCBI Taxonomy" id="183260"/>
    <lineage>
        <taxon>Eukaryota</taxon>
        <taxon>Viridiplantae</taxon>
        <taxon>Streptophyta</taxon>
        <taxon>Embryophyta</taxon>
        <taxon>Tracheophyta</taxon>
        <taxon>Spermatophyta</taxon>
        <taxon>Magnoliopsida</taxon>
        <taxon>eudicotyledons</taxon>
        <taxon>Gunneridae</taxon>
        <taxon>Pentapetalae</taxon>
        <taxon>rosids</taxon>
        <taxon>malvids</taxon>
        <taxon>Malvales</taxon>
        <taxon>Malvaceae</taxon>
        <taxon>Malvoideae</taxon>
        <taxon>Hibiscus</taxon>
    </lineage>
</organism>
<reference evidence="2 3" key="1">
    <citation type="journal article" date="2024" name="G3 (Bethesda)">
        <title>Genome assembly of Hibiscus sabdariffa L. provides insights into metabolisms of medicinal natural products.</title>
        <authorList>
            <person name="Kim T."/>
        </authorList>
    </citation>
    <scope>NUCLEOTIDE SEQUENCE [LARGE SCALE GENOMIC DNA]</scope>
    <source>
        <strain evidence="2">TK-2024</strain>
        <tissue evidence="2">Old leaves</tissue>
    </source>
</reference>
<evidence type="ECO:0000313" key="3">
    <source>
        <dbReference type="Proteomes" id="UP001396334"/>
    </source>
</evidence>
<feature type="region of interest" description="Disordered" evidence="1">
    <location>
        <begin position="1"/>
        <end position="23"/>
    </location>
</feature>